<comment type="caution">
    <text evidence="2">The sequence shown here is derived from an EMBL/GenBank/DDBJ whole genome shotgun (WGS) entry which is preliminary data.</text>
</comment>
<evidence type="ECO:0000313" key="2">
    <source>
        <dbReference type="EMBL" id="MCM2370932.1"/>
    </source>
</evidence>
<dbReference type="EMBL" id="JAMQBK010000025">
    <property type="protein sequence ID" value="MCM2370932.1"/>
    <property type="molecule type" value="Genomic_DNA"/>
</dbReference>
<name>A0ABT0U237_9BACT</name>
<evidence type="ECO:0000256" key="1">
    <source>
        <dbReference type="SAM" id="Phobius"/>
    </source>
</evidence>
<keyword evidence="1" id="KW-0472">Membrane</keyword>
<dbReference type="RefSeq" id="WP_250928572.1">
    <property type="nucleotide sequence ID" value="NZ_JAMQBK010000025.1"/>
</dbReference>
<accession>A0ABT0U237</accession>
<organism evidence="2 3">
    <name type="scientific">Aporhodopirellula aestuarii</name>
    <dbReference type="NCBI Taxonomy" id="2950107"/>
    <lineage>
        <taxon>Bacteria</taxon>
        <taxon>Pseudomonadati</taxon>
        <taxon>Planctomycetota</taxon>
        <taxon>Planctomycetia</taxon>
        <taxon>Pirellulales</taxon>
        <taxon>Pirellulaceae</taxon>
        <taxon>Aporhodopirellula</taxon>
    </lineage>
</organism>
<keyword evidence="1" id="KW-0812">Transmembrane</keyword>
<keyword evidence="3" id="KW-1185">Reference proteome</keyword>
<dbReference type="Proteomes" id="UP001202961">
    <property type="component" value="Unassembled WGS sequence"/>
</dbReference>
<sequence length="196" mass="21323">MSESTNNLNSEKLRCPECEKSFSTKKTMGIGDDRSIPCPNCRKENKLGLWRVADEPEEEVAFMPVESPPVPPDTGVAATPVPEPIVEPQPGKGEHPSPASMAASMVSEFAWMLFLVPTALAFIVSCLLMLGNMASVLGHRDRFATDNAYGAAANALEQIEAMFATLLCLIVTVILFQVLRWALKASNRTKRPNVSC</sequence>
<feature type="transmembrane region" description="Helical" evidence="1">
    <location>
        <begin position="109"/>
        <end position="130"/>
    </location>
</feature>
<evidence type="ECO:0000313" key="3">
    <source>
        <dbReference type="Proteomes" id="UP001202961"/>
    </source>
</evidence>
<gene>
    <name evidence="2" type="ORF">NB063_09965</name>
</gene>
<feature type="transmembrane region" description="Helical" evidence="1">
    <location>
        <begin position="161"/>
        <end position="183"/>
    </location>
</feature>
<reference evidence="2 3" key="1">
    <citation type="journal article" date="2022" name="Syst. Appl. Microbiol.">
        <title>Rhodopirellula aestuarii sp. nov., a novel member of the genus Rhodopirellula isolated from brackish sediments collected in the Tagus River estuary, Portugal.</title>
        <authorList>
            <person name="Vitorino I.R."/>
            <person name="Klimek D."/>
            <person name="Calusinska M."/>
            <person name="Lobo-da-Cunha A."/>
            <person name="Vasconcelos V."/>
            <person name="Lage O.M."/>
        </authorList>
    </citation>
    <scope>NUCLEOTIDE SEQUENCE [LARGE SCALE GENOMIC DNA]</scope>
    <source>
        <strain evidence="2 3">ICT_H3.1</strain>
    </source>
</reference>
<proteinExistence type="predicted"/>
<protein>
    <submittedName>
        <fullName evidence="2">Uncharacterized protein</fullName>
    </submittedName>
</protein>
<keyword evidence="1" id="KW-1133">Transmembrane helix</keyword>